<accession>A0ABV9S0N3</accession>
<dbReference type="EMBL" id="JBHSIS010000003">
    <property type="protein sequence ID" value="MFC4853209.1"/>
    <property type="molecule type" value="Genomic_DNA"/>
</dbReference>
<keyword evidence="3" id="KW-1185">Reference proteome</keyword>
<dbReference type="Gene3D" id="3.30.70.100">
    <property type="match status" value="1"/>
</dbReference>
<dbReference type="Proteomes" id="UP001595859">
    <property type="component" value="Unassembled WGS sequence"/>
</dbReference>
<feature type="domain" description="NIPSNAP" evidence="1">
    <location>
        <begin position="6"/>
        <end position="100"/>
    </location>
</feature>
<dbReference type="RefSeq" id="WP_378055184.1">
    <property type="nucleotide sequence ID" value="NZ_JBHSIS010000003.1"/>
</dbReference>
<evidence type="ECO:0000313" key="3">
    <source>
        <dbReference type="Proteomes" id="UP001595859"/>
    </source>
</evidence>
<sequence>MADVLELRQYTLRPGRRDDLIDLFDREFVETQEAVGAQVLGQFRDLDDENRFVWLRGFADMPARGKALAEFYGGPVWAAHRDSANDTMIDSDDVLLLCPVTDFTLSGRTRGGDTTLVTVTLYHLPSGGEDAFLDFFADAVRPLLTETGAPPLAVLRTLRAENNFPALPVREDANVVAWVGSFRGPDDLAEHVRLLGRETRWTHDTLPELTRQLGRPPEQLQLAPTSRSLIR</sequence>
<evidence type="ECO:0000259" key="1">
    <source>
        <dbReference type="Pfam" id="PF07978"/>
    </source>
</evidence>
<protein>
    <submittedName>
        <fullName evidence="2">NIPSNAP family protein</fullName>
    </submittedName>
</protein>
<dbReference type="InterPro" id="IPR011008">
    <property type="entry name" value="Dimeric_a/b-barrel"/>
</dbReference>
<gene>
    <name evidence="2" type="ORF">ACFPCV_06820</name>
</gene>
<name>A0ABV9S0N3_9PSEU</name>
<dbReference type="InterPro" id="IPR012577">
    <property type="entry name" value="NIPSNAP"/>
</dbReference>
<dbReference type="Pfam" id="PF07978">
    <property type="entry name" value="NIPSNAP"/>
    <property type="match status" value="1"/>
</dbReference>
<reference evidence="3" key="1">
    <citation type="journal article" date="2019" name="Int. J. Syst. Evol. Microbiol.">
        <title>The Global Catalogue of Microorganisms (GCM) 10K type strain sequencing project: providing services to taxonomists for standard genome sequencing and annotation.</title>
        <authorList>
            <consortium name="The Broad Institute Genomics Platform"/>
            <consortium name="The Broad Institute Genome Sequencing Center for Infectious Disease"/>
            <person name="Wu L."/>
            <person name="Ma J."/>
        </authorList>
    </citation>
    <scope>NUCLEOTIDE SEQUENCE [LARGE SCALE GENOMIC DNA]</scope>
    <source>
        <strain evidence="3">ZS-22-S1</strain>
    </source>
</reference>
<evidence type="ECO:0000313" key="2">
    <source>
        <dbReference type="EMBL" id="MFC4853209.1"/>
    </source>
</evidence>
<organism evidence="2 3">
    <name type="scientific">Actinophytocola glycyrrhizae</name>
    <dbReference type="NCBI Taxonomy" id="2044873"/>
    <lineage>
        <taxon>Bacteria</taxon>
        <taxon>Bacillati</taxon>
        <taxon>Actinomycetota</taxon>
        <taxon>Actinomycetes</taxon>
        <taxon>Pseudonocardiales</taxon>
        <taxon>Pseudonocardiaceae</taxon>
    </lineage>
</organism>
<dbReference type="SUPFAM" id="SSF54909">
    <property type="entry name" value="Dimeric alpha+beta barrel"/>
    <property type="match status" value="1"/>
</dbReference>
<comment type="caution">
    <text evidence="2">The sequence shown here is derived from an EMBL/GenBank/DDBJ whole genome shotgun (WGS) entry which is preliminary data.</text>
</comment>
<proteinExistence type="predicted"/>